<feature type="signal peptide" evidence="1">
    <location>
        <begin position="1"/>
        <end position="25"/>
    </location>
</feature>
<dbReference type="EMBL" id="LXQA010217299">
    <property type="protein sequence ID" value="MCI34813.1"/>
    <property type="molecule type" value="Genomic_DNA"/>
</dbReference>
<evidence type="ECO:0000256" key="1">
    <source>
        <dbReference type="SAM" id="SignalP"/>
    </source>
</evidence>
<feature type="non-terminal residue" evidence="2">
    <location>
        <position position="67"/>
    </location>
</feature>
<organism evidence="2 3">
    <name type="scientific">Trifolium medium</name>
    <dbReference type="NCBI Taxonomy" id="97028"/>
    <lineage>
        <taxon>Eukaryota</taxon>
        <taxon>Viridiplantae</taxon>
        <taxon>Streptophyta</taxon>
        <taxon>Embryophyta</taxon>
        <taxon>Tracheophyta</taxon>
        <taxon>Spermatophyta</taxon>
        <taxon>Magnoliopsida</taxon>
        <taxon>eudicotyledons</taxon>
        <taxon>Gunneridae</taxon>
        <taxon>Pentapetalae</taxon>
        <taxon>rosids</taxon>
        <taxon>fabids</taxon>
        <taxon>Fabales</taxon>
        <taxon>Fabaceae</taxon>
        <taxon>Papilionoideae</taxon>
        <taxon>50 kb inversion clade</taxon>
        <taxon>NPAAA clade</taxon>
        <taxon>Hologalegina</taxon>
        <taxon>IRL clade</taxon>
        <taxon>Trifolieae</taxon>
        <taxon>Trifolium</taxon>
    </lineage>
</organism>
<keyword evidence="1" id="KW-0732">Signal</keyword>
<accession>A0A392RDV9</accession>
<keyword evidence="3" id="KW-1185">Reference proteome</keyword>
<protein>
    <submittedName>
        <fullName evidence="2">Uncharacterized protein</fullName>
    </submittedName>
</protein>
<dbReference type="AlphaFoldDB" id="A0A392RDV9"/>
<sequence length="67" mass="7794">MGRNFGSAWKKKMWLLSSSMDFAWGVFGAKQKQVPEEKDTAPVFMHVFRVGRIWCEKSKHAVRTNYA</sequence>
<dbReference type="Proteomes" id="UP000265520">
    <property type="component" value="Unassembled WGS sequence"/>
</dbReference>
<name>A0A392RDV9_9FABA</name>
<proteinExistence type="predicted"/>
<comment type="caution">
    <text evidence="2">The sequence shown here is derived from an EMBL/GenBank/DDBJ whole genome shotgun (WGS) entry which is preliminary data.</text>
</comment>
<evidence type="ECO:0000313" key="3">
    <source>
        <dbReference type="Proteomes" id="UP000265520"/>
    </source>
</evidence>
<evidence type="ECO:0000313" key="2">
    <source>
        <dbReference type="EMBL" id="MCI34813.1"/>
    </source>
</evidence>
<reference evidence="2 3" key="1">
    <citation type="journal article" date="2018" name="Front. Plant Sci.">
        <title>Red Clover (Trifolium pratense) and Zigzag Clover (T. medium) - A Picture of Genomic Similarities and Differences.</title>
        <authorList>
            <person name="Dluhosova J."/>
            <person name="Istvanek J."/>
            <person name="Nedelnik J."/>
            <person name="Repkova J."/>
        </authorList>
    </citation>
    <scope>NUCLEOTIDE SEQUENCE [LARGE SCALE GENOMIC DNA]</scope>
    <source>
        <strain evidence="3">cv. 10/8</strain>
        <tissue evidence="2">Leaf</tissue>
    </source>
</reference>
<feature type="chain" id="PRO_5017457161" evidence="1">
    <location>
        <begin position="26"/>
        <end position="67"/>
    </location>
</feature>